<accession>A0ABU6JJ86</accession>
<keyword evidence="2" id="KW-1185">Reference proteome</keyword>
<proteinExistence type="predicted"/>
<sequence>MAQLNTSEEYYESSDSTIRIWIEQGTSIHMKVITKTNDPVELSEEEALEISDVLKKFAKRI</sequence>
<dbReference type="RefSeq" id="WP_326510196.1">
    <property type="nucleotide sequence ID" value="NZ_JAWIIV010000061.1"/>
</dbReference>
<protein>
    <submittedName>
        <fullName evidence="1">Uncharacterized protein</fullName>
    </submittedName>
</protein>
<gene>
    <name evidence="1" type="ORF">RY831_31085</name>
</gene>
<evidence type="ECO:0000313" key="1">
    <source>
        <dbReference type="EMBL" id="MEC4723585.1"/>
    </source>
</evidence>
<evidence type="ECO:0000313" key="2">
    <source>
        <dbReference type="Proteomes" id="UP001352263"/>
    </source>
</evidence>
<organism evidence="1 2">
    <name type="scientific">Noviherbaspirillum album</name>
    <dbReference type="NCBI Taxonomy" id="3080276"/>
    <lineage>
        <taxon>Bacteria</taxon>
        <taxon>Pseudomonadati</taxon>
        <taxon>Pseudomonadota</taxon>
        <taxon>Betaproteobacteria</taxon>
        <taxon>Burkholderiales</taxon>
        <taxon>Oxalobacteraceae</taxon>
        <taxon>Noviherbaspirillum</taxon>
    </lineage>
</organism>
<dbReference type="Proteomes" id="UP001352263">
    <property type="component" value="Unassembled WGS sequence"/>
</dbReference>
<reference evidence="1 2" key="1">
    <citation type="submission" date="2023-10" db="EMBL/GenBank/DDBJ databases">
        <title>Noviherbaspirillum sp. CPCC 100848 genome assembly.</title>
        <authorList>
            <person name="Li X.Y."/>
            <person name="Fang X.M."/>
        </authorList>
    </citation>
    <scope>NUCLEOTIDE SEQUENCE [LARGE SCALE GENOMIC DNA]</scope>
    <source>
        <strain evidence="1 2">CPCC 100848</strain>
    </source>
</reference>
<comment type="caution">
    <text evidence="1">The sequence shown here is derived from an EMBL/GenBank/DDBJ whole genome shotgun (WGS) entry which is preliminary data.</text>
</comment>
<name>A0ABU6JJ86_9BURK</name>
<dbReference type="EMBL" id="JAWIIV010000061">
    <property type="protein sequence ID" value="MEC4723585.1"/>
    <property type="molecule type" value="Genomic_DNA"/>
</dbReference>